<keyword evidence="2" id="KW-0808">Transferase</keyword>
<comment type="caution">
    <text evidence="2">The sequence shown here is derived from an EMBL/GenBank/DDBJ whole genome shotgun (WGS) entry which is preliminary data.</text>
</comment>
<sequence length="230" mass="25321">MGLIKRIGRNERIRGTLCWLASLYIRLVEATGRWQVIGGHIPAAYWNQGKPFILAFWHGRLLMMSKCWRGNVPIHMLISQHRDGKLIARTVSHFGIGSIEGSTSRGGAAALRTILRTLKTGGCIGITPDGPRGPRMHAAAGMINIARLSGCPIIPVCYSSTSRRLLKSWDRFAVTFPFSRGVFLWGDPIEVPKDLDEAAVEQIRLQVQAIMVAQAAEADRLMGVEPVEPA</sequence>
<evidence type="ECO:0000313" key="2">
    <source>
        <dbReference type="EMBL" id="NFV80855.1"/>
    </source>
</evidence>
<evidence type="ECO:0000313" key="3">
    <source>
        <dbReference type="Proteomes" id="UP000480684"/>
    </source>
</evidence>
<dbReference type="AlphaFoldDB" id="A0A7C9UZN6"/>
<accession>A0A7C9UZN6</accession>
<keyword evidence="3" id="KW-1185">Reference proteome</keyword>
<evidence type="ECO:0000259" key="1">
    <source>
        <dbReference type="Pfam" id="PF04028"/>
    </source>
</evidence>
<dbReference type="SUPFAM" id="SSF69593">
    <property type="entry name" value="Glycerol-3-phosphate (1)-acyltransferase"/>
    <property type="match status" value="1"/>
</dbReference>
<dbReference type="Proteomes" id="UP000480684">
    <property type="component" value="Unassembled WGS sequence"/>
</dbReference>
<dbReference type="RefSeq" id="WP_163679832.1">
    <property type="nucleotide sequence ID" value="NZ_JAAIYP010000038.1"/>
</dbReference>
<protein>
    <submittedName>
        <fullName evidence="2">Lysophospholipid acyltransferase family protein</fullName>
    </submittedName>
</protein>
<name>A0A7C9UZN6_9PROT</name>
<gene>
    <name evidence="2" type="ORF">G4223_12110</name>
</gene>
<dbReference type="EMBL" id="JAAIYP010000038">
    <property type="protein sequence ID" value="NFV80855.1"/>
    <property type="molecule type" value="Genomic_DNA"/>
</dbReference>
<feature type="domain" description="DUF374" evidence="1">
    <location>
        <begin position="68"/>
        <end position="135"/>
    </location>
</feature>
<dbReference type="GO" id="GO:0016746">
    <property type="term" value="F:acyltransferase activity"/>
    <property type="evidence" value="ECO:0007669"/>
    <property type="project" value="UniProtKB-KW"/>
</dbReference>
<dbReference type="CDD" id="cd07983">
    <property type="entry name" value="LPLAT_DUF374-like"/>
    <property type="match status" value="1"/>
</dbReference>
<organism evidence="2 3">
    <name type="scientific">Magnetospirillum aberrantis SpK</name>
    <dbReference type="NCBI Taxonomy" id="908842"/>
    <lineage>
        <taxon>Bacteria</taxon>
        <taxon>Pseudomonadati</taxon>
        <taxon>Pseudomonadota</taxon>
        <taxon>Alphaproteobacteria</taxon>
        <taxon>Rhodospirillales</taxon>
        <taxon>Rhodospirillaceae</taxon>
        <taxon>Magnetospirillum</taxon>
    </lineage>
</organism>
<reference evidence="2 3" key="1">
    <citation type="submission" date="2020-02" db="EMBL/GenBank/DDBJ databases">
        <authorList>
            <person name="Dziuba M."/>
            <person name="Kuznetsov B."/>
            <person name="Mardanov A."/>
            <person name="Ravin N."/>
            <person name="Grouzdev D."/>
        </authorList>
    </citation>
    <scope>NUCLEOTIDE SEQUENCE [LARGE SCALE GENOMIC DNA]</scope>
    <source>
        <strain evidence="2 3">SpK</strain>
    </source>
</reference>
<keyword evidence="2" id="KW-0012">Acyltransferase</keyword>
<dbReference type="InterPro" id="IPR007172">
    <property type="entry name" value="DUF374"/>
</dbReference>
<proteinExistence type="predicted"/>
<dbReference type="Pfam" id="PF04028">
    <property type="entry name" value="DUF374"/>
    <property type="match status" value="1"/>
</dbReference>